<dbReference type="PANTHER" id="PTHR33608:SF6">
    <property type="entry name" value="BLL2464 PROTEIN"/>
    <property type="match status" value="1"/>
</dbReference>
<dbReference type="Proteomes" id="UP001596395">
    <property type="component" value="Unassembled WGS sequence"/>
</dbReference>
<gene>
    <name evidence="5" type="ORF">ACFQGB_21995</name>
</gene>
<keyword evidence="2" id="KW-0472">Membrane</keyword>
<evidence type="ECO:0000259" key="3">
    <source>
        <dbReference type="Pfam" id="PF01882"/>
    </source>
</evidence>
<reference evidence="5 6" key="1">
    <citation type="journal article" date="2019" name="Int. J. Syst. Evol. Microbiol.">
        <title>The Global Catalogue of Microorganisms (GCM) 10K type strain sequencing project: providing services to taxonomists for standard genome sequencing and annotation.</title>
        <authorList>
            <consortium name="The Broad Institute Genomics Platform"/>
            <consortium name="The Broad Institute Genome Sequencing Center for Infectious Disease"/>
            <person name="Wu L."/>
            <person name="Ma J."/>
        </authorList>
    </citation>
    <scope>NUCLEOTIDE SEQUENCE [LARGE SCALE GENOMIC DNA]</scope>
    <source>
        <strain evidence="5 6">GX26</strain>
    </source>
</reference>
<feature type="region of interest" description="Disordered" evidence="1">
    <location>
        <begin position="184"/>
        <end position="206"/>
    </location>
</feature>
<dbReference type="AlphaFoldDB" id="A0ABD5VNF6"/>
<keyword evidence="2" id="KW-1133">Transmembrane helix</keyword>
<dbReference type="PANTHER" id="PTHR33608">
    <property type="entry name" value="BLL2464 PROTEIN"/>
    <property type="match status" value="1"/>
</dbReference>
<accession>A0ABD5VNF6</accession>
<evidence type="ECO:0000256" key="1">
    <source>
        <dbReference type="SAM" id="MobiDB-lite"/>
    </source>
</evidence>
<proteinExistence type="predicted"/>
<dbReference type="Pfam" id="PF01882">
    <property type="entry name" value="DUF58"/>
    <property type="match status" value="1"/>
</dbReference>
<feature type="transmembrane region" description="Helical" evidence="2">
    <location>
        <begin position="21"/>
        <end position="54"/>
    </location>
</feature>
<dbReference type="InterPro" id="IPR013783">
    <property type="entry name" value="Ig-like_fold"/>
</dbReference>
<evidence type="ECO:0000259" key="4">
    <source>
        <dbReference type="Pfam" id="PF10633"/>
    </source>
</evidence>
<feature type="domain" description="Alpha-galactosidase NEW3" evidence="4">
    <location>
        <begin position="78"/>
        <end position="144"/>
    </location>
</feature>
<feature type="domain" description="DUF58" evidence="3">
    <location>
        <begin position="209"/>
        <end position="363"/>
    </location>
</feature>
<keyword evidence="6" id="KW-1185">Reference proteome</keyword>
<evidence type="ECO:0000313" key="5">
    <source>
        <dbReference type="EMBL" id="MFC6955542.1"/>
    </source>
</evidence>
<dbReference type="RefSeq" id="WP_336352459.1">
    <property type="nucleotide sequence ID" value="NZ_JAZAQL010000006.1"/>
</dbReference>
<protein>
    <submittedName>
        <fullName evidence="5">DUF58 domain-containing protein</fullName>
    </submittedName>
</protein>
<evidence type="ECO:0000313" key="6">
    <source>
        <dbReference type="Proteomes" id="UP001596395"/>
    </source>
</evidence>
<dbReference type="EMBL" id="JBHSXN010000006">
    <property type="protein sequence ID" value="MFC6955542.1"/>
    <property type="molecule type" value="Genomic_DNA"/>
</dbReference>
<dbReference type="Gene3D" id="2.60.40.10">
    <property type="entry name" value="Immunoglobulins"/>
    <property type="match status" value="1"/>
</dbReference>
<evidence type="ECO:0000256" key="2">
    <source>
        <dbReference type="SAM" id="Phobius"/>
    </source>
</evidence>
<sequence>MTDGAGLGAGLDATRTGRYRGALAVAAVVAALGALAGTPVLLVAAVVVAVVPALGRASEPPEPDVVVDRVVRPPDPAPGETATVEFAARNAGDARLADVRVVDAPPDGVDVVDGSRALAAALAPDESATATYEVAVPAGEHAFDDPFVAVHDATGSVAVTGRVTVDETTVASTAPLPDVEAVTVAPPASGRPGRRPSDDAGDGISFDSLREYRRGDPAARVDWRRYARTGDLATVRYRERRAPTVMLLVDARERAHLAAAADAEDAETAESAIRRGVTAARRIVGGFDLAHVGVVALAPEYPTLDPGVGREHAHRLRAFLDAVPGVAGAPEPLDADGRDLAAGVRARLPRNAQVCLCTPACDDAVVDAATHLAAAGHDVGVCSPDPTARTDAGGRLAALERRARLRALRRRGITVVDWGDEPLATAFDRSGWTT</sequence>
<dbReference type="InterPro" id="IPR002881">
    <property type="entry name" value="DUF58"/>
</dbReference>
<dbReference type="Pfam" id="PF10633">
    <property type="entry name" value="NPCBM_assoc"/>
    <property type="match status" value="1"/>
</dbReference>
<name>A0ABD5VNF6_9EURY</name>
<keyword evidence="2" id="KW-0812">Transmembrane</keyword>
<comment type="caution">
    <text evidence="5">The sequence shown here is derived from an EMBL/GenBank/DDBJ whole genome shotgun (WGS) entry which is preliminary data.</text>
</comment>
<organism evidence="5 6">
    <name type="scientific">Halorubellus litoreus</name>
    <dbReference type="NCBI Taxonomy" id="755308"/>
    <lineage>
        <taxon>Archaea</taxon>
        <taxon>Methanobacteriati</taxon>
        <taxon>Methanobacteriota</taxon>
        <taxon>Stenosarchaea group</taxon>
        <taxon>Halobacteria</taxon>
        <taxon>Halobacteriales</taxon>
        <taxon>Halorubellaceae</taxon>
        <taxon>Halorubellus</taxon>
    </lineage>
</organism>
<dbReference type="InterPro" id="IPR018905">
    <property type="entry name" value="A-galactase_NEW3"/>
</dbReference>